<dbReference type="OrthoDB" id="2296629at2"/>
<accession>A0A0R2F1W5</accession>
<comment type="caution">
    <text evidence="1">The sequence shown here is derived from an EMBL/GenBank/DDBJ whole genome shotgun (WGS) entry which is preliminary data.</text>
</comment>
<keyword evidence="2" id="KW-1185">Reference proteome</keyword>
<dbReference type="Proteomes" id="UP000050865">
    <property type="component" value="Unassembled WGS sequence"/>
</dbReference>
<evidence type="ECO:0000313" key="1">
    <source>
        <dbReference type="EMBL" id="KRN22520.1"/>
    </source>
</evidence>
<dbReference type="Pfam" id="PF08951">
    <property type="entry name" value="EntA_Immun"/>
    <property type="match status" value="1"/>
</dbReference>
<dbReference type="AlphaFoldDB" id="A0A0R2F1W5"/>
<name>A0A0R2F1W5_9LACO</name>
<dbReference type="STRING" id="1423730.FC75_GL001799"/>
<dbReference type="CDD" id="cd21059">
    <property type="entry name" value="LciA-like"/>
    <property type="match status" value="1"/>
</dbReference>
<sequence length="92" mass="10001">MMSKDKAPNLLQQVDQLLADDATPAKEVAILQSAKADLTKHVYEPRVAADLQRQLSPLAARGQLSSAGVHFLSWLAASYHGWGQRGMGMTEL</sequence>
<protein>
    <recommendedName>
        <fullName evidence="3">Bacteriocin immunity protein</fullName>
    </recommendedName>
</protein>
<proteinExistence type="predicted"/>
<dbReference type="GO" id="GO:0030153">
    <property type="term" value="P:bacteriocin immunity"/>
    <property type="evidence" value="ECO:0007669"/>
    <property type="project" value="InterPro"/>
</dbReference>
<dbReference type="InterPro" id="IPR015046">
    <property type="entry name" value="LciA_Immunity-like"/>
</dbReference>
<dbReference type="PATRIC" id="fig|1423730.4.peg.1874"/>
<gene>
    <name evidence="1" type="ORF">FC75_GL001799</name>
</gene>
<organism evidence="1 2">
    <name type="scientific">Lacticaseibacillus camelliae DSM 22697 = JCM 13995</name>
    <dbReference type="NCBI Taxonomy" id="1423730"/>
    <lineage>
        <taxon>Bacteria</taxon>
        <taxon>Bacillati</taxon>
        <taxon>Bacillota</taxon>
        <taxon>Bacilli</taxon>
        <taxon>Lactobacillales</taxon>
        <taxon>Lactobacillaceae</taxon>
        <taxon>Lacticaseibacillus</taxon>
    </lineage>
</organism>
<dbReference type="RefSeq" id="WP_082397870.1">
    <property type="nucleotide sequence ID" value="NZ_BBAJ01000117.1"/>
</dbReference>
<reference evidence="1 2" key="1">
    <citation type="journal article" date="2015" name="Genome Announc.">
        <title>Expanding the biotechnology potential of lactobacilli through comparative genomics of 213 strains and associated genera.</title>
        <authorList>
            <person name="Sun Z."/>
            <person name="Harris H.M."/>
            <person name="McCann A."/>
            <person name="Guo C."/>
            <person name="Argimon S."/>
            <person name="Zhang W."/>
            <person name="Yang X."/>
            <person name="Jeffery I.B."/>
            <person name="Cooney J.C."/>
            <person name="Kagawa T.F."/>
            <person name="Liu W."/>
            <person name="Song Y."/>
            <person name="Salvetti E."/>
            <person name="Wrobel A."/>
            <person name="Rasinkangas P."/>
            <person name="Parkhill J."/>
            <person name="Rea M.C."/>
            <person name="O'Sullivan O."/>
            <person name="Ritari J."/>
            <person name="Douillard F.P."/>
            <person name="Paul Ross R."/>
            <person name="Yang R."/>
            <person name="Briner A.E."/>
            <person name="Felis G.E."/>
            <person name="de Vos W.M."/>
            <person name="Barrangou R."/>
            <person name="Klaenhammer T.R."/>
            <person name="Caufield P.W."/>
            <person name="Cui Y."/>
            <person name="Zhang H."/>
            <person name="O'Toole P.W."/>
        </authorList>
    </citation>
    <scope>NUCLEOTIDE SEQUENCE [LARGE SCALE GENOMIC DNA]</scope>
    <source>
        <strain evidence="1 2">DSM 22697</strain>
    </source>
</reference>
<evidence type="ECO:0008006" key="3">
    <source>
        <dbReference type="Google" id="ProtNLM"/>
    </source>
</evidence>
<dbReference type="EMBL" id="AYZJ01000032">
    <property type="protein sequence ID" value="KRN22520.1"/>
    <property type="molecule type" value="Genomic_DNA"/>
</dbReference>
<evidence type="ECO:0000313" key="2">
    <source>
        <dbReference type="Proteomes" id="UP000050865"/>
    </source>
</evidence>